<evidence type="ECO:0000256" key="2">
    <source>
        <dbReference type="ARBA" id="ARBA00022490"/>
    </source>
</evidence>
<dbReference type="GO" id="GO:0006515">
    <property type="term" value="P:protein quality control for misfolded or incompletely synthesized proteins"/>
    <property type="evidence" value="ECO:0007669"/>
    <property type="project" value="TreeGrafter"/>
</dbReference>
<dbReference type="PANTHER" id="PTHR10381:SF70">
    <property type="entry name" value="ATP-DEPENDENT CLP PROTEASE PROTEOLYTIC SUBUNIT"/>
    <property type="match status" value="1"/>
</dbReference>
<keyword evidence="2" id="KW-0963">Cytoplasm</keyword>
<dbReference type="SUPFAM" id="SSF52096">
    <property type="entry name" value="ClpP/crotonase"/>
    <property type="match status" value="1"/>
</dbReference>
<evidence type="ECO:0000256" key="1">
    <source>
        <dbReference type="ARBA" id="ARBA00007039"/>
    </source>
</evidence>
<dbReference type="Gene3D" id="3.90.226.10">
    <property type="entry name" value="2-enoyl-CoA Hydratase, Chain A, domain 1"/>
    <property type="match status" value="1"/>
</dbReference>
<evidence type="ECO:0000313" key="5">
    <source>
        <dbReference type="EMBL" id="KAA6347827.1"/>
    </source>
</evidence>
<dbReference type="PRINTS" id="PR00127">
    <property type="entry name" value="CLPPROTEASEP"/>
</dbReference>
<evidence type="ECO:0000256" key="3">
    <source>
        <dbReference type="ARBA" id="ARBA00022801"/>
    </source>
</evidence>
<proteinExistence type="inferred from homology"/>
<dbReference type="Pfam" id="PF00574">
    <property type="entry name" value="CLP_protease"/>
    <property type="match status" value="1"/>
</dbReference>
<gene>
    <name evidence="5" type="ORF">EZS27_004692</name>
</gene>
<reference evidence="5" key="1">
    <citation type="submission" date="2019-03" db="EMBL/GenBank/DDBJ databases">
        <title>Single cell metagenomics reveals metabolic interactions within the superorganism composed of flagellate Streblomastix strix and complex community of Bacteroidetes bacteria on its surface.</title>
        <authorList>
            <person name="Treitli S.C."/>
            <person name="Kolisko M."/>
            <person name="Husnik F."/>
            <person name="Keeling P."/>
            <person name="Hampl V."/>
        </authorList>
    </citation>
    <scope>NUCLEOTIDE SEQUENCE</scope>
    <source>
        <strain evidence="5">STM</strain>
    </source>
</reference>
<comment type="caution">
    <text evidence="5">The sequence shown here is derived from an EMBL/GenBank/DDBJ whole genome shotgun (WGS) entry which is preliminary data.</text>
</comment>
<dbReference type="InterPro" id="IPR001907">
    <property type="entry name" value="ClpP"/>
</dbReference>
<dbReference type="EMBL" id="SNRY01000083">
    <property type="protein sequence ID" value="KAA6347827.1"/>
    <property type="molecule type" value="Genomic_DNA"/>
</dbReference>
<dbReference type="EC" id="3.4.21.92" evidence="5"/>
<feature type="region of interest" description="Disordered" evidence="4">
    <location>
        <begin position="327"/>
        <end position="348"/>
    </location>
</feature>
<dbReference type="InterPro" id="IPR029045">
    <property type="entry name" value="ClpP/crotonase-like_dom_sf"/>
</dbReference>
<dbReference type="GO" id="GO:0004176">
    <property type="term" value="F:ATP-dependent peptidase activity"/>
    <property type="evidence" value="ECO:0007669"/>
    <property type="project" value="InterPro"/>
</dbReference>
<sequence>MSKKFFNIIAAGNTATIWLYGDIGDSSYEDVCSANIARELKEAEGAYKRIEIRINSRGGDVYAGIAIYNAIRNSKADIGLYIDGFAASMASVIALCGKPVQMSQYARLMLHSVSGGCYGTKEELKGVVEQIESLEGSLCQMYAQKTGMTSDEIKAAYFDGKDHYLTAAEALSIGFIDGIYDAEPVPEDSTPEQIYQLFNNRLNKPQNNNTMSFFENFKKHPRFKDVASDDEVLRIIGTLETEAAKVPNLTADVQRLTGELKGFQDKAKTDEDAAKKQLLDAAIADGRINETQRSVYQALLDKDRENGEAALAALPVKKKVLNDLNVAPDGEGYWDKRQKEMRENRKKR</sequence>
<dbReference type="CDD" id="cd07016">
    <property type="entry name" value="S14_ClpP_1"/>
    <property type="match status" value="1"/>
</dbReference>
<accession>A0A5J4SPB1</accession>
<keyword evidence="3 5" id="KW-0378">Hydrolase</keyword>
<dbReference type="InterPro" id="IPR023562">
    <property type="entry name" value="ClpP/TepA"/>
</dbReference>
<keyword evidence="5" id="KW-0645">Protease</keyword>
<dbReference type="AlphaFoldDB" id="A0A5J4SPB1"/>
<comment type="similarity">
    <text evidence="1">Belongs to the peptidase S14 family.</text>
</comment>
<dbReference type="GO" id="GO:0004252">
    <property type="term" value="F:serine-type endopeptidase activity"/>
    <property type="evidence" value="ECO:0007669"/>
    <property type="project" value="UniProtKB-EC"/>
</dbReference>
<feature type="compositionally biased region" description="Basic and acidic residues" evidence="4">
    <location>
        <begin position="333"/>
        <end position="348"/>
    </location>
</feature>
<protein>
    <submittedName>
        <fullName evidence="5">ATP-dependent Clp protease proteolytic subunit 1</fullName>
        <ecNumber evidence="5">3.4.21.92</ecNumber>
    </submittedName>
</protein>
<dbReference type="GO" id="GO:0051117">
    <property type="term" value="F:ATPase binding"/>
    <property type="evidence" value="ECO:0007669"/>
    <property type="project" value="TreeGrafter"/>
</dbReference>
<dbReference type="GO" id="GO:0009368">
    <property type="term" value="C:endopeptidase Clp complex"/>
    <property type="evidence" value="ECO:0007669"/>
    <property type="project" value="TreeGrafter"/>
</dbReference>
<dbReference type="PANTHER" id="PTHR10381">
    <property type="entry name" value="ATP-DEPENDENT CLP PROTEASE PROTEOLYTIC SUBUNIT"/>
    <property type="match status" value="1"/>
</dbReference>
<organism evidence="5">
    <name type="scientific">termite gut metagenome</name>
    <dbReference type="NCBI Taxonomy" id="433724"/>
    <lineage>
        <taxon>unclassified sequences</taxon>
        <taxon>metagenomes</taxon>
        <taxon>organismal metagenomes</taxon>
    </lineage>
</organism>
<evidence type="ECO:0000256" key="4">
    <source>
        <dbReference type="SAM" id="MobiDB-lite"/>
    </source>
</evidence>
<dbReference type="NCBIfam" id="NF045542">
    <property type="entry name" value="Clp_rel_HeadMat"/>
    <property type="match status" value="1"/>
</dbReference>
<name>A0A5J4SPB1_9ZZZZ</name>